<gene>
    <name evidence="2" type="primary">LOC106771701</name>
</gene>
<reference evidence="1" key="1">
    <citation type="journal article" date="2014" name="Nat. Commun.">
        <title>Genome sequence of mungbean and insights into evolution within Vigna species.</title>
        <authorList>
            <person name="Kang Y.J."/>
            <person name="Kim S.K."/>
            <person name="Kim M.Y."/>
            <person name="Lestari P."/>
            <person name="Kim K.H."/>
            <person name="Ha B.K."/>
            <person name="Jun T.H."/>
            <person name="Hwang W.J."/>
            <person name="Lee T."/>
            <person name="Lee J."/>
            <person name="Shim S."/>
            <person name="Yoon M.Y."/>
            <person name="Jang Y.E."/>
            <person name="Han K.S."/>
            <person name="Taeprayoon P."/>
            <person name="Yoon N."/>
            <person name="Somta P."/>
            <person name="Tanya P."/>
            <person name="Kim K.S."/>
            <person name="Gwag J.G."/>
            <person name="Moon J.K."/>
            <person name="Lee Y.H."/>
            <person name="Park B.S."/>
            <person name="Bombarely A."/>
            <person name="Doyle J.J."/>
            <person name="Jackson S.A."/>
            <person name="Schafleitner R."/>
            <person name="Srinives P."/>
            <person name="Varshney R.K."/>
            <person name="Lee S.H."/>
        </authorList>
    </citation>
    <scope>NUCLEOTIDE SEQUENCE [LARGE SCALE GENOMIC DNA]</scope>
    <source>
        <strain evidence="1">cv. VC1973A</strain>
    </source>
</reference>
<name>A0A3Q0FC19_VIGRR</name>
<dbReference type="InterPro" id="IPR010684">
    <property type="entry name" value="RNA_pol_II_trans_fac_SIII_A"/>
</dbReference>
<dbReference type="STRING" id="3916.A0A3Q0FC19"/>
<accession>A0A3Q0FC19</accession>
<sequence length="186" mass="21639">MRSSLSFNHAFITLILPQSLNPPFRRLSFMVTKPSKWSSPVTVEFIGLDNVGKITLFHMFKDEGRDLSPITAKLWKKFFENLFDTNSTNEVVKRMKEKKVSFKWIQLYEAKGKEMAQVENEALDRIKQLYKKEDAIVVTTKDWITAGKQSRQVRPCTKVPPSSKRRFCGVVLDQIEALRLFETVYD</sequence>
<reference evidence="2" key="2">
    <citation type="submission" date="2025-08" db="UniProtKB">
        <authorList>
            <consortium name="RefSeq"/>
        </authorList>
    </citation>
    <scope>IDENTIFICATION</scope>
    <source>
        <tissue evidence="2">Leaf</tissue>
    </source>
</reference>
<organism evidence="1 2">
    <name type="scientific">Vigna radiata var. radiata</name>
    <name type="common">Mung bean</name>
    <name type="synonym">Phaseolus aureus</name>
    <dbReference type="NCBI Taxonomy" id="3916"/>
    <lineage>
        <taxon>Eukaryota</taxon>
        <taxon>Viridiplantae</taxon>
        <taxon>Streptophyta</taxon>
        <taxon>Embryophyta</taxon>
        <taxon>Tracheophyta</taxon>
        <taxon>Spermatophyta</taxon>
        <taxon>Magnoliopsida</taxon>
        <taxon>eudicotyledons</taxon>
        <taxon>Gunneridae</taxon>
        <taxon>Pentapetalae</taxon>
        <taxon>rosids</taxon>
        <taxon>fabids</taxon>
        <taxon>Fabales</taxon>
        <taxon>Fabaceae</taxon>
        <taxon>Papilionoideae</taxon>
        <taxon>50 kb inversion clade</taxon>
        <taxon>NPAAA clade</taxon>
        <taxon>indigoferoid/millettioid clade</taxon>
        <taxon>Phaseoleae</taxon>
        <taxon>Vigna</taxon>
    </lineage>
</organism>
<keyword evidence="1" id="KW-1185">Reference proteome</keyword>
<evidence type="ECO:0000313" key="1">
    <source>
        <dbReference type="Proteomes" id="UP000087766"/>
    </source>
</evidence>
<dbReference type="GeneID" id="106771701"/>
<dbReference type="PANTHER" id="PTHR47543">
    <property type="entry name" value="OS08G0169600 PROTEIN"/>
    <property type="match status" value="1"/>
</dbReference>
<dbReference type="Proteomes" id="UP000087766">
    <property type="component" value="Chromosome 8"/>
</dbReference>
<dbReference type="OrthoDB" id="21513at2759"/>
<dbReference type="PANTHER" id="PTHR47543:SF2">
    <property type="entry name" value="RNA POLYMERASE II TRANSCRIPTION FACTOR SIII SUBUNIT A"/>
    <property type="match status" value="1"/>
</dbReference>
<protein>
    <submittedName>
        <fullName evidence="2">Uncharacterized protein LOC106771701 isoform X1</fullName>
    </submittedName>
</protein>
<dbReference type="AlphaFoldDB" id="A0A3Q0FC19"/>
<proteinExistence type="predicted"/>
<evidence type="ECO:0000313" key="2">
    <source>
        <dbReference type="RefSeq" id="XP_022641171.1"/>
    </source>
</evidence>
<dbReference type="Pfam" id="PF06881">
    <property type="entry name" value="Elongin_A"/>
    <property type="match status" value="1"/>
</dbReference>
<dbReference type="Gene3D" id="6.10.250.3180">
    <property type="match status" value="1"/>
</dbReference>
<dbReference type="GO" id="GO:0006368">
    <property type="term" value="P:transcription elongation by RNA polymerase II"/>
    <property type="evidence" value="ECO:0007669"/>
    <property type="project" value="InterPro"/>
</dbReference>
<dbReference type="RefSeq" id="XP_022641171.1">
    <property type="nucleotide sequence ID" value="XM_022785450.1"/>
</dbReference>
<dbReference type="GO" id="GO:0070449">
    <property type="term" value="C:elongin complex"/>
    <property type="evidence" value="ECO:0007669"/>
    <property type="project" value="InterPro"/>
</dbReference>
<dbReference type="KEGG" id="vra:106771701"/>